<keyword evidence="2" id="KW-0597">Phosphoprotein</keyword>
<evidence type="ECO:0000313" key="17">
    <source>
        <dbReference type="Proteomes" id="UP000728032"/>
    </source>
</evidence>
<feature type="compositionally biased region" description="Acidic residues" evidence="14">
    <location>
        <begin position="144"/>
        <end position="155"/>
    </location>
</feature>
<sequence length="510" mass="59647">MDSLDSRVKSEDMSEGEIADSDSEEEPERQLYCICRTPDTNRFMIGCDKCEEWFHGNCISITQEYAKRIQHFYCLMCRDKDPTLQIVFKETKKQPKKRDPEFTSAQTSRHVDTGPNDTDVVHKNYERDPDYNPEQKAAKRFSVSEEEEEEDDDYYESLVEEKRIKRHGTANRRRGGRRPVRPEKDDKKDKRGRKPSSRGVRSRHRKKDETNKKTHKKSKEHTIEVETGPKQCYGPGCVNTSRKASKYCSDECGVKLATNRIIEILPHRIRQWQSTPCAADDRSHKALEDIRTEQQEARRLLNELDQKQKDLELLITRGKSTAPMTEEESNEADNEGETELSIYCVSCGHEINQRLALKHMERCYNKYESQTSFGSIFKTKIEGQTVFCDYFNQLQGTYCKRLRLLCPEHSKDPKIADDEVCGAPLASEGCPFEHSGRFCRVLKKKCNKHHMWEKLRRAELDAERIQQWLKLDDLFEREQKIRYCMANRHGILGLMLHQTIVHDESESQPH</sequence>
<dbReference type="SMART" id="SM00249">
    <property type="entry name" value="PHD"/>
    <property type="match status" value="1"/>
</dbReference>
<keyword evidence="4 12" id="KW-0863">Zinc-finger</keyword>
<protein>
    <recommendedName>
        <fullName evidence="10">CXXC-type zinc finger protein 1</fullName>
    </recommendedName>
    <alternativeName>
        <fullName evidence="11">PHD finger and CXXC domain-containing protein 1</fullName>
    </alternativeName>
</protein>
<feature type="region of interest" description="Disordered" evidence="14">
    <location>
        <begin position="90"/>
        <end position="223"/>
    </location>
</feature>
<dbReference type="GO" id="GO:0048188">
    <property type="term" value="C:Set1C/COMPASS complex"/>
    <property type="evidence" value="ECO:0007669"/>
    <property type="project" value="InterPro"/>
</dbReference>
<evidence type="ECO:0000256" key="6">
    <source>
        <dbReference type="ARBA" id="ARBA00023015"/>
    </source>
</evidence>
<feature type="coiled-coil region" evidence="13">
    <location>
        <begin position="283"/>
        <end position="317"/>
    </location>
</feature>
<dbReference type="SUPFAM" id="SSF57903">
    <property type="entry name" value="FYVE/PHD zinc finger"/>
    <property type="match status" value="1"/>
</dbReference>
<proteinExistence type="predicted"/>
<dbReference type="Pfam" id="PF12269">
    <property type="entry name" value="CpG_bind_C"/>
    <property type="match status" value="1"/>
</dbReference>
<dbReference type="CDD" id="cd15553">
    <property type="entry name" value="PHD_Cfp1"/>
    <property type="match status" value="1"/>
</dbReference>
<feature type="compositionally biased region" description="Basic residues" evidence="14">
    <location>
        <begin position="164"/>
        <end position="179"/>
    </location>
</feature>
<organism evidence="16">
    <name type="scientific">Oppiella nova</name>
    <dbReference type="NCBI Taxonomy" id="334625"/>
    <lineage>
        <taxon>Eukaryota</taxon>
        <taxon>Metazoa</taxon>
        <taxon>Ecdysozoa</taxon>
        <taxon>Arthropoda</taxon>
        <taxon>Chelicerata</taxon>
        <taxon>Arachnida</taxon>
        <taxon>Acari</taxon>
        <taxon>Acariformes</taxon>
        <taxon>Sarcoptiformes</taxon>
        <taxon>Oribatida</taxon>
        <taxon>Brachypylina</taxon>
        <taxon>Oppioidea</taxon>
        <taxon>Oppiidae</taxon>
        <taxon>Oppiella</taxon>
    </lineage>
</organism>
<evidence type="ECO:0000256" key="5">
    <source>
        <dbReference type="ARBA" id="ARBA00022833"/>
    </source>
</evidence>
<evidence type="ECO:0000256" key="3">
    <source>
        <dbReference type="ARBA" id="ARBA00022723"/>
    </source>
</evidence>
<evidence type="ECO:0000256" key="14">
    <source>
        <dbReference type="SAM" id="MobiDB-lite"/>
    </source>
</evidence>
<dbReference type="GO" id="GO:0045893">
    <property type="term" value="P:positive regulation of DNA-templated transcription"/>
    <property type="evidence" value="ECO:0007669"/>
    <property type="project" value="TreeGrafter"/>
</dbReference>
<evidence type="ECO:0000256" key="9">
    <source>
        <dbReference type="ARBA" id="ARBA00023242"/>
    </source>
</evidence>
<dbReference type="EMBL" id="CAJPVJ010000067">
    <property type="protein sequence ID" value="CAG2160105.1"/>
    <property type="molecule type" value="Genomic_DNA"/>
</dbReference>
<evidence type="ECO:0000256" key="13">
    <source>
        <dbReference type="SAM" id="Coils"/>
    </source>
</evidence>
<dbReference type="InterPro" id="IPR022056">
    <property type="entry name" value="CpG-bd_C"/>
</dbReference>
<feature type="compositionally biased region" description="Acidic residues" evidence="14">
    <location>
        <begin position="13"/>
        <end position="25"/>
    </location>
</feature>
<dbReference type="Pfam" id="PF00628">
    <property type="entry name" value="PHD"/>
    <property type="match status" value="1"/>
</dbReference>
<keyword evidence="6" id="KW-0805">Transcription regulation</keyword>
<keyword evidence="17" id="KW-1185">Reference proteome</keyword>
<dbReference type="InterPro" id="IPR019787">
    <property type="entry name" value="Znf_PHD-finger"/>
</dbReference>
<dbReference type="InterPro" id="IPR037869">
    <property type="entry name" value="Spp1/CFP1"/>
</dbReference>
<feature type="domain" description="PHD-type" evidence="15">
    <location>
        <begin position="30"/>
        <end position="80"/>
    </location>
</feature>
<keyword evidence="3" id="KW-0479">Metal-binding</keyword>
<dbReference type="FunFam" id="3.30.40.10:FF:000138">
    <property type="entry name" value="CXXC-type zinc finger protein 1"/>
    <property type="match status" value="1"/>
</dbReference>
<dbReference type="InterPro" id="IPR019786">
    <property type="entry name" value="Zinc_finger_PHD-type_CS"/>
</dbReference>
<dbReference type="PROSITE" id="PS50016">
    <property type="entry name" value="ZF_PHD_2"/>
    <property type="match status" value="1"/>
</dbReference>
<keyword evidence="13" id="KW-0175">Coiled coil</keyword>
<feature type="compositionally biased region" description="Basic residues" evidence="14">
    <location>
        <begin position="190"/>
        <end position="206"/>
    </location>
</feature>
<dbReference type="GO" id="GO:0008270">
    <property type="term" value="F:zinc ion binding"/>
    <property type="evidence" value="ECO:0007669"/>
    <property type="project" value="UniProtKB-KW"/>
</dbReference>
<dbReference type="PROSITE" id="PS01359">
    <property type="entry name" value="ZF_PHD_1"/>
    <property type="match status" value="1"/>
</dbReference>
<evidence type="ECO:0000256" key="7">
    <source>
        <dbReference type="ARBA" id="ARBA00023125"/>
    </source>
</evidence>
<dbReference type="OrthoDB" id="419183at2759"/>
<evidence type="ECO:0000256" key="10">
    <source>
        <dbReference type="ARBA" id="ARBA00023828"/>
    </source>
</evidence>
<dbReference type="Proteomes" id="UP000728032">
    <property type="component" value="Unassembled WGS sequence"/>
</dbReference>
<evidence type="ECO:0000256" key="8">
    <source>
        <dbReference type="ARBA" id="ARBA00023163"/>
    </source>
</evidence>
<dbReference type="InterPro" id="IPR013083">
    <property type="entry name" value="Znf_RING/FYVE/PHD"/>
</dbReference>
<evidence type="ECO:0000259" key="15">
    <source>
        <dbReference type="PROSITE" id="PS50016"/>
    </source>
</evidence>
<feature type="region of interest" description="Disordered" evidence="14">
    <location>
        <begin position="1"/>
        <end position="25"/>
    </location>
</feature>
<feature type="compositionally biased region" description="Basic and acidic residues" evidence="14">
    <location>
        <begin position="119"/>
        <end position="130"/>
    </location>
</feature>
<dbReference type="PANTHER" id="PTHR46174">
    <property type="entry name" value="CXXC-TYPE ZINC FINGER PROTEIN 1"/>
    <property type="match status" value="1"/>
</dbReference>
<dbReference type="InterPro" id="IPR011011">
    <property type="entry name" value="Znf_FYVE_PHD"/>
</dbReference>
<dbReference type="GO" id="GO:0003677">
    <property type="term" value="F:DNA binding"/>
    <property type="evidence" value="ECO:0007669"/>
    <property type="project" value="UniProtKB-KW"/>
</dbReference>
<dbReference type="PANTHER" id="PTHR46174:SF1">
    <property type="entry name" value="CXXC-TYPE ZINC FINGER PROTEIN 1"/>
    <property type="match status" value="1"/>
</dbReference>
<evidence type="ECO:0000256" key="12">
    <source>
        <dbReference type="PROSITE-ProRule" id="PRU00146"/>
    </source>
</evidence>
<feature type="compositionally biased region" description="Basic and acidic residues" evidence="14">
    <location>
        <begin position="90"/>
        <end position="101"/>
    </location>
</feature>
<keyword evidence="8" id="KW-0804">Transcription</keyword>
<evidence type="ECO:0000313" key="16">
    <source>
        <dbReference type="EMBL" id="CAD7637266.1"/>
    </source>
</evidence>
<gene>
    <name evidence="16" type="ORF">ONB1V03_LOCUS716</name>
</gene>
<dbReference type="EMBL" id="OC914892">
    <property type="protein sequence ID" value="CAD7637266.1"/>
    <property type="molecule type" value="Genomic_DNA"/>
</dbReference>
<feature type="compositionally biased region" description="Basic and acidic residues" evidence="14">
    <location>
        <begin position="180"/>
        <end position="189"/>
    </location>
</feature>
<accession>A0A7R9QA69</accession>
<keyword evidence="7" id="KW-0238">DNA-binding</keyword>
<dbReference type="AlphaFoldDB" id="A0A7R9QA69"/>
<dbReference type="Gene3D" id="3.30.40.10">
    <property type="entry name" value="Zinc/RING finger domain, C3HC4 (zinc finger)"/>
    <property type="match status" value="1"/>
</dbReference>
<reference evidence="16" key="1">
    <citation type="submission" date="2020-11" db="EMBL/GenBank/DDBJ databases">
        <authorList>
            <person name="Tran Van P."/>
        </authorList>
    </citation>
    <scope>NUCLEOTIDE SEQUENCE</scope>
</reference>
<keyword evidence="9" id="KW-0539">Nucleus</keyword>
<evidence type="ECO:0000256" key="4">
    <source>
        <dbReference type="ARBA" id="ARBA00022771"/>
    </source>
</evidence>
<dbReference type="InterPro" id="IPR001965">
    <property type="entry name" value="Znf_PHD"/>
</dbReference>
<name>A0A7R9QA69_9ACAR</name>
<evidence type="ECO:0000256" key="2">
    <source>
        <dbReference type="ARBA" id="ARBA00022553"/>
    </source>
</evidence>
<evidence type="ECO:0000256" key="1">
    <source>
        <dbReference type="ARBA" id="ARBA00004123"/>
    </source>
</evidence>
<feature type="compositionally biased region" description="Basic and acidic residues" evidence="14">
    <location>
        <begin position="1"/>
        <end position="12"/>
    </location>
</feature>
<evidence type="ECO:0000256" key="11">
    <source>
        <dbReference type="ARBA" id="ARBA00081451"/>
    </source>
</evidence>
<comment type="subcellular location">
    <subcellularLocation>
        <location evidence="1">Nucleus</location>
    </subcellularLocation>
</comment>
<keyword evidence="5" id="KW-0862">Zinc</keyword>